<dbReference type="Pfam" id="PF00078">
    <property type="entry name" value="RVT_1"/>
    <property type="match status" value="1"/>
</dbReference>
<dbReference type="PaxDb" id="4097-A0A1S4DDB3"/>
<dbReference type="KEGG" id="nta:107828566"/>
<dbReference type="RefSeq" id="XP_016511391.1">
    <property type="nucleotide sequence ID" value="XM_016655905.1"/>
</dbReference>
<sequence length="384" mass="44336">MKQNERIKWLKIGDSNTAYFHVCVRNKQTKNHIGSLINSARQIIQNTEDVEEEILRFYKILLGTAASTLLVIDPDVMQKGNVLSRHQQLQLIKPVTKEEVQIALKGIDGVIPELIDKYQIAFVPGRMISDYIIMSHELVKGYGRKNISPRCMLKIDIQKAYDFVEWIYIEQIMKLLGFPEKFVRWIMKCISTMAYTVIINGQPAKPFELRKGLRQNDPLSHRGYTISSRAEGFVIMAPKDPNAAKVHKAANAPKAPRLPVIPPGPYVPAPPPTRPGQKYFEFRDWFNSRGYWKGNHDLKKLIATFLTPTQRDKLHNGTFRYIMAMENFKCSMKLIILHNVEKPINRESNILKHYFGKSKGVTLKDIRDFMTRNEISKNVVNHIY</sequence>
<evidence type="ECO:0000313" key="2">
    <source>
        <dbReference type="RefSeq" id="XP_016511391.1"/>
    </source>
</evidence>
<feature type="non-terminal residue" evidence="2">
    <location>
        <position position="384"/>
    </location>
</feature>
<proteinExistence type="predicted"/>
<feature type="domain" description="Reverse transcriptase" evidence="1">
    <location>
        <begin position="110"/>
        <end position="217"/>
    </location>
</feature>
<dbReference type="OrthoDB" id="1305330at2759"/>
<accession>A0A1S4DDB3</accession>
<dbReference type="STRING" id="4097.A0A1S4DDB3"/>
<dbReference type="InterPro" id="IPR000477">
    <property type="entry name" value="RT_dom"/>
</dbReference>
<protein>
    <recommendedName>
        <fullName evidence="1">Reverse transcriptase domain-containing protein</fullName>
    </recommendedName>
</protein>
<dbReference type="PANTHER" id="PTHR31635">
    <property type="entry name" value="REVERSE TRANSCRIPTASE DOMAIN-CONTAINING PROTEIN-RELATED"/>
    <property type="match status" value="1"/>
</dbReference>
<name>A0A1S4DDB3_TOBAC</name>
<dbReference type="AlphaFoldDB" id="A0A1S4DDB3"/>
<reference evidence="2" key="1">
    <citation type="submission" date="2025-08" db="UniProtKB">
        <authorList>
            <consortium name="RefSeq"/>
        </authorList>
    </citation>
    <scope>IDENTIFICATION</scope>
</reference>
<dbReference type="PANTHER" id="PTHR31635:SF196">
    <property type="entry name" value="REVERSE TRANSCRIPTASE DOMAIN-CONTAINING PROTEIN-RELATED"/>
    <property type="match status" value="1"/>
</dbReference>
<evidence type="ECO:0000259" key="1">
    <source>
        <dbReference type="Pfam" id="PF00078"/>
    </source>
</evidence>
<organism evidence="2">
    <name type="scientific">Nicotiana tabacum</name>
    <name type="common">Common tobacco</name>
    <dbReference type="NCBI Taxonomy" id="4097"/>
    <lineage>
        <taxon>Eukaryota</taxon>
        <taxon>Viridiplantae</taxon>
        <taxon>Streptophyta</taxon>
        <taxon>Embryophyta</taxon>
        <taxon>Tracheophyta</taxon>
        <taxon>Spermatophyta</taxon>
        <taxon>Magnoliopsida</taxon>
        <taxon>eudicotyledons</taxon>
        <taxon>Gunneridae</taxon>
        <taxon>Pentapetalae</taxon>
        <taxon>asterids</taxon>
        <taxon>lamiids</taxon>
        <taxon>Solanales</taxon>
        <taxon>Solanaceae</taxon>
        <taxon>Nicotianoideae</taxon>
        <taxon>Nicotianeae</taxon>
        <taxon>Nicotiana</taxon>
    </lineage>
</organism>
<gene>
    <name evidence="2" type="primary">LOC107828566</name>
</gene>